<dbReference type="EMBL" id="MN738897">
    <property type="protein sequence ID" value="QHT30386.1"/>
    <property type="molecule type" value="Genomic_DNA"/>
</dbReference>
<accession>A0A6C0EMJ1</accession>
<proteinExistence type="predicted"/>
<organism evidence="1">
    <name type="scientific">viral metagenome</name>
    <dbReference type="NCBI Taxonomy" id="1070528"/>
    <lineage>
        <taxon>unclassified sequences</taxon>
        <taxon>metagenomes</taxon>
        <taxon>organismal metagenomes</taxon>
    </lineage>
</organism>
<name>A0A6C0EMJ1_9ZZZZ</name>
<protein>
    <submittedName>
        <fullName evidence="1">Uncharacterized protein</fullName>
    </submittedName>
</protein>
<sequence>MKKTNVKVYSDFYELESDIKEGKINDVNLTKLVVYYTD</sequence>
<reference evidence="1" key="1">
    <citation type="journal article" date="2020" name="Nature">
        <title>Giant virus diversity and host interactions through global metagenomics.</title>
        <authorList>
            <person name="Schulz F."/>
            <person name="Roux S."/>
            <person name="Paez-Espino D."/>
            <person name="Jungbluth S."/>
            <person name="Walsh D.A."/>
            <person name="Denef V.J."/>
            <person name="McMahon K.D."/>
            <person name="Konstantinidis K.T."/>
            <person name="Eloe-Fadrosh E.A."/>
            <person name="Kyrpides N.C."/>
            <person name="Woyke T."/>
        </authorList>
    </citation>
    <scope>NUCLEOTIDE SEQUENCE</scope>
    <source>
        <strain evidence="1">GVMAG-M-3300009149-34</strain>
    </source>
</reference>
<evidence type="ECO:0000313" key="1">
    <source>
        <dbReference type="EMBL" id="QHT30386.1"/>
    </source>
</evidence>
<dbReference type="AlphaFoldDB" id="A0A6C0EMJ1"/>